<evidence type="ECO:0000256" key="8">
    <source>
        <dbReference type="PROSITE-ProRule" id="PRU01360"/>
    </source>
</evidence>
<evidence type="ECO:0000259" key="11">
    <source>
        <dbReference type="Pfam" id="PF07715"/>
    </source>
</evidence>
<keyword evidence="3 8" id="KW-1134">Transmembrane beta strand</keyword>
<feature type="domain" description="TonB-dependent receptor plug" evidence="11">
    <location>
        <begin position="52"/>
        <end position="164"/>
    </location>
</feature>
<evidence type="ECO:0000259" key="10">
    <source>
        <dbReference type="Pfam" id="PF00593"/>
    </source>
</evidence>
<evidence type="ECO:0000256" key="9">
    <source>
        <dbReference type="RuleBase" id="RU003357"/>
    </source>
</evidence>
<dbReference type="GO" id="GO:0009279">
    <property type="term" value="C:cell outer membrane"/>
    <property type="evidence" value="ECO:0007669"/>
    <property type="project" value="UniProtKB-SubCell"/>
</dbReference>
<keyword evidence="4 8" id="KW-0812">Transmembrane</keyword>
<dbReference type="EMBL" id="SWCI01000008">
    <property type="protein sequence ID" value="TKB48239.1"/>
    <property type="molecule type" value="Genomic_DNA"/>
</dbReference>
<dbReference type="InterPro" id="IPR037066">
    <property type="entry name" value="Plug_dom_sf"/>
</dbReference>
<evidence type="ECO:0000313" key="12">
    <source>
        <dbReference type="EMBL" id="TKB48239.1"/>
    </source>
</evidence>
<evidence type="ECO:0000256" key="6">
    <source>
        <dbReference type="ARBA" id="ARBA00023136"/>
    </source>
</evidence>
<keyword evidence="5 9" id="KW-0798">TonB box</keyword>
<gene>
    <name evidence="12" type="ORF">FCL40_12880</name>
</gene>
<dbReference type="Gene3D" id="2.40.170.20">
    <property type="entry name" value="TonB-dependent receptor, beta-barrel domain"/>
    <property type="match status" value="1"/>
</dbReference>
<sequence>MKRSVLSWAIVSGLFGTVVSATVMSRAAVAQEAEIERITVLGTRIAREGSVAPTPVTVVSGEALSNTGAVNIAEALNRLPALANSGALASSGAAIGEVGLSALDLRGMGAERTLVLVDGKRHVASSIEDPRIDINTLPLAWVDSVEIITGGASAIYGADAVTGVVNFRLKRDIDGLAVSAIAGRADDSDFDTRKLSLAYGRDLQDGLGNAAISFEYAGQSKLGALEREATRDSWTVIGGTDTVERWIQGGYYGVNNAGVIVGPWHGLSDSYTFAEDGSLVQIAPGEVVDGLKCGSDCDYYENLRQWETLQPELDSVTVNVKGHYSLAGDMDAYLEAKWSRTDARYDGPPAFFLGNLQLQRDNAFIGADLAELMDNNGLGSIMLNRFLDDLGPRAEENERTTQRYVLGVEGELAEGWMLDAYGIFGQSDLRRDNGNNLILSKFAEASDAIIVDGEAVCRSESARAQGCVAVNLFGDGALTSEMADYISTTSVMKAALQQTILGASVTNPSWLALPAGYAGVAAGVEYRKESMKTREDKLAASGDTFFPAYSNEDAHYDVSEIYAELSLPLVVDKPGVERLEMDLATRYSNYSTTGATTSWKLGLSWVPVRDLRVRATLSSAFRAPNLREFYGAEKDGYFSINDSCRASRLAELTEAQRAIRSGNCASLGVPADFDSDYDTVDLKGIESGNDKLEPEESRSFTAGMVYQPDFIDSLTITLDYWDIEITDAISKVGAQNIIDRCLDNPAGTENQYCDLLGRDPVTHELTSLVNTYTNVAKQQASGVDVEIGYDTALGQGDLSTRLIGTYLIERNEYAFQEDPSLKEELAGTPDHAKWQANLITGYRFHDWDLLWTLRYMDGVDVYTPQFEDNYTKPYSTIMSYGTYVVNDLLLHYSWDNGLKLGFGVDNLFDRNLPGHSMGNVVGMGGYDNVGRFYYLSFDYAL</sequence>
<dbReference type="InterPro" id="IPR039426">
    <property type="entry name" value="TonB-dep_rcpt-like"/>
</dbReference>
<keyword evidence="12" id="KW-0675">Receptor</keyword>
<evidence type="ECO:0000256" key="2">
    <source>
        <dbReference type="ARBA" id="ARBA00022448"/>
    </source>
</evidence>
<organism evidence="12 13">
    <name type="scientific">Ferrimonas sediminicola</name>
    <dbReference type="NCBI Taxonomy" id="2569538"/>
    <lineage>
        <taxon>Bacteria</taxon>
        <taxon>Pseudomonadati</taxon>
        <taxon>Pseudomonadota</taxon>
        <taxon>Gammaproteobacteria</taxon>
        <taxon>Alteromonadales</taxon>
        <taxon>Ferrimonadaceae</taxon>
        <taxon>Ferrimonas</taxon>
    </lineage>
</organism>
<keyword evidence="6 8" id="KW-0472">Membrane</keyword>
<dbReference type="SUPFAM" id="SSF56935">
    <property type="entry name" value="Porins"/>
    <property type="match status" value="1"/>
</dbReference>
<dbReference type="InterPro" id="IPR000531">
    <property type="entry name" value="Beta-barrel_TonB"/>
</dbReference>
<dbReference type="Pfam" id="PF00593">
    <property type="entry name" value="TonB_dep_Rec_b-barrel"/>
    <property type="match status" value="1"/>
</dbReference>
<dbReference type="AlphaFoldDB" id="A0A4U1BE47"/>
<proteinExistence type="inferred from homology"/>
<dbReference type="Pfam" id="PF07715">
    <property type="entry name" value="Plug"/>
    <property type="match status" value="1"/>
</dbReference>
<dbReference type="InterPro" id="IPR036942">
    <property type="entry name" value="Beta-barrel_TonB_sf"/>
</dbReference>
<accession>A0A4U1BE47</accession>
<evidence type="ECO:0000256" key="3">
    <source>
        <dbReference type="ARBA" id="ARBA00022452"/>
    </source>
</evidence>
<protein>
    <submittedName>
        <fullName evidence="12">TonB-dependent receptor</fullName>
    </submittedName>
</protein>
<comment type="similarity">
    <text evidence="8 9">Belongs to the TonB-dependent receptor family.</text>
</comment>
<feature type="domain" description="TonB-dependent receptor-like beta-barrel" evidence="10">
    <location>
        <begin position="388"/>
        <end position="907"/>
    </location>
</feature>
<evidence type="ECO:0000313" key="13">
    <source>
        <dbReference type="Proteomes" id="UP000305674"/>
    </source>
</evidence>
<reference evidence="12 13" key="1">
    <citation type="submission" date="2019-04" db="EMBL/GenBank/DDBJ databases">
        <authorList>
            <person name="Hwang J.C."/>
        </authorList>
    </citation>
    <scope>NUCLEOTIDE SEQUENCE [LARGE SCALE GENOMIC DNA]</scope>
    <source>
        <strain evidence="12 13">IMCC35001</strain>
    </source>
</reference>
<evidence type="ECO:0000256" key="5">
    <source>
        <dbReference type="ARBA" id="ARBA00023077"/>
    </source>
</evidence>
<name>A0A4U1BE47_9GAMM</name>
<dbReference type="PANTHER" id="PTHR47234">
    <property type="match status" value="1"/>
</dbReference>
<keyword evidence="13" id="KW-1185">Reference proteome</keyword>
<dbReference type="PROSITE" id="PS52016">
    <property type="entry name" value="TONB_DEPENDENT_REC_3"/>
    <property type="match status" value="1"/>
</dbReference>
<dbReference type="PANTHER" id="PTHR47234:SF2">
    <property type="entry name" value="TONB-DEPENDENT RECEPTOR"/>
    <property type="match status" value="1"/>
</dbReference>
<dbReference type="Proteomes" id="UP000305674">
    <property type="component" value="Unassembled WGS sequence"/>
</dbReference>
<comment type="caution">
    <text evidence="12">The sequence shown here is derived from an EMBL/GenBank/DDBJ whole genome shotgun (WGS) entry which is preliminary data.</text>
</comment>
<dbReference type="OrthoDB" id="176248at2"/>
<evidence type="ECO:0000256" key="1">
    <source>
        <dbReference type="ARBA" id="ARBA00004571"/>
    </source>
</evidence>
<dbReference type="Gene3D" id="2.170.130.10">
    <property type="entry name" value="TonB-dependent receptor, plug domain"/>
    <property type="match status" value="1"/>
</dbReference>
<keyword evidence="2 8" id="KW-0813">Transport</keyword>
<keyword evidence="7 8" id="KW-0998">Cell outer membrane</keyword>
<evidence type="ECO:0000256" key="7">
    <source>
        <dbReference type="ARBA" id="ARBA00023237"/>
    </source>
</evidence>
<dbReference type="InterPro" id="IPR012910">
    <property type="entry name" value="Plug_dom"/>
</dbReference>
<comment type="subcellular location">
    <subcellularLocation>
        <location evidence="1 8">Cell outer membrane</location>
        <topology evidence="1 8">Multi-pass membrane protein</topology>
    </subcellularLocation>
</comment>
<evidence type="ECO:0000256" key="4">
    <source>
        <dbReference type="ARBA" id="ARBA00022692"/>
    </source>
</evidence>